<dbReference type="KEGG" id="prel:PRELSG_0513700"/>
<dbReference type="AlphaFoldDB" id="A0A1J1H289"/>
<gene>
    <name evidence="1" type="ORF">PRELSG_0513700</name>
</gene>
<dbReference type="Proteomes" id="UP000220158">
    <property type="component" value="Chromosome 5"/>
</dbReference>
<name>A0A1J1H289_PLARL</name>
<keyword evidence="2" id="KW-1185">Reference proteome</keyword>
<dbReference type="SUPFAM" id="SSF50182">
    <property type="entry name" value="Sm-like ribonucleoproteins"/>
    <property type="match status" value="1"/>
</dbReference>
<evidence type="ECO:0008006" key="3">
    <source>
        <dbReference type="Google" id="ProtNLM"/>
    </source>
</evidence>
<organism evidence="1 2">
    <name type="scientific">Plasmodium relictum</name>
    <dbReference type="NCBI Taxonomy" id="85471"/>
    <lineage>
        <taxon>Eukaryota</taxon>
        <taxon>Sar</taxon>
        <taxon>Alveolata</taxon>
        <taxon>Apicomplexa</taxon>
        <taxon>Aconoidasida</taxon>
        <taxon>Haemosporida</taxon>
        <taxon>Plasmodiidae</taxon>
        <taxon>Plasmodium</taxon>
        <taxon>Plasmodium (Haemamoeba)</taxon>
    </lineage>
</organism>
<dbReference type="OrthoDB" id="368909at2759"/>
<protein>
    <recommendedName>
        <fullName evidence="3">LSM domain-containing protein</fullName>
    </recommendedName>
</protein>
<dbReference type="OMA" id="NDNREFF"/>
<evidence type="ECO:0000313" key="2">
    <source>
        <dbReference type="Proteomes" id="UP000220158"/>
    </source>
</evidence>
<evidence type="ECO:0000313" key="1">
    <source>
        <dbReference type="EMBL" id="CRG98979.1"/>
    </source>
</evidence>
<reference evidence="1 2" key="1">
    <citation type="submission" date="2015-04" db="EMBL/GenBank/DDBJ databases">
        <authorList>
            <consortium name="Pathogen Informatics"/>
        </authorList>
    </citation>
    <scope>NUCLEOTIDE SEQUENCE [LARGE SCALE GENOMIC DNA]</scope>
    <source>
        <strain evidence="1 2">SGS1</strain>
    </source>
</reference>
<dbReference type="RefSeq" id="XP_028531988.1">
    <property type="nucleotide sequence ID" value="XM_028675395.1"/>
</dbReference>
<dbReference type="EMBL" id="LN835300">
    <property type="protein sequence ID" value="CRG98979.1"/>
    <property type="molecule type" value="Genomic_DNA"/>
</dbReference>
<sequence length="110" mass="12930">MNSSINEPDKDNILKGIGNIKIARDLLEIIMNNCDHANFKITIKDKREFYGCLAYVDKYYLFLIDCEEHYIGNQSYIRNCGDILIPLKIVKLIEIKKSYFDNCYKKLKNI</sequence>
<dbReference type="InterPro" id="IPR010920">
    <property type="entry name" value="LSM_dom_sf"/>
</dbReference>
<dbReference type="GeneID" id="39735080"/>
<accession>A0A1J1H289</accession>
<proteinExistence type="predicted"/>
<dbReference type="VEuPathDB" id="PlasmoDB:PRELSG_0513700"/>